<gene>
    <name evidence="1" type="ORF">KCV03_g184</name>
</gene>
<evidence type="ECO:0000313" key="1">
    <source>
        <dbReference type="EMBL" id="KAH0238060.1"/>
    </source>
</evidence>
<organism evidence="1 2">
    <name type="scientific">Aureobasidium melanogenum</name>
    <name type="common">Aureobasidium pullulans var. melanogenum</name>
    <dbReference type="NCBI Taxonomy" id="46634"/>
    <lineage>
        <taxon>Eukaryota</taxon>
        <taxon>Fungi</taxon>
        <taxon>Dikarya</taxon>
        <taxon>Ascomycota</taxon>
        <taxon>Pezizomycotina</taxon>
        <taxon>Dothideomycetes</taxon>
        <taxon>Dothideomycetidae</taxon>
        <taxon>Dothideales</taxon>
        <taxon>Saccotheciaceae</taxon>
        <taxon>Aureobasidium</taxon>
    </lineage>
</organism>
<feature type="non-terminal residue" evidence="1">
    <location>
        <position position="68"/>
    </location>
</feature>
<sequence length="68" mass="7728">MRLTDPGRQWKLTDLAIHCRNTRYRHSSDETVLVSIVGRSLMVVYMMSQFGRLIAADGYIIESNIAGL</sequence>
<dbReference type="Proteomes" id="UP000767238">
    <property type="component" value="Unassembled WGS sequence"/>
</dbReference>
<reference evidence="1" key="1">
    <citation type="journal article" date="2021" name="J Fungi (Basel)">
        <title>Virulence traits and population genomics of the black yeast Aureobasidium melanogenum.</title>
        <authorList>
            <person name="Cernosa A."/>
            <person name="Sun X."/>
            <person name="Gostincar C."/>
            <person name="Fang C."/>
            <person name="Gunde-Cimerman N."/>
            <person name="Song Z."/>
        </authorList>
    </citation>
    <scope>NUCLEOTIDE SEQUENCE</scope>
    <source>
        <strain evidence="1">EXF-8016</strain>
    </source>
</reference>
<dbReference type="AlphaFoldDB" id="A0A9P8GQS7"/>
<reference evidence="1" key="2">
    <citation type="submission" date="2021-08" db="EMBL/GenBank/DDBJ databases">
        <authorList>
            <person name="Gostincar C."/>
            <person name="Sun X."/>
            <person name="Song Z."/>
            <person name="Gunde-Cimerman N."/>
        </authorList>
    </citation>
    <scope>NUCLEOTIDE SEQUENCE</scope>
    <source>
        <strain evidence="1">EXF-8016</strain>
    </source>
</reference>
<dbReference type="EMBL" id="JAHFYH010000001">
    <property type="protein sequence ID" value="KAH0238060.1"/>
    <property type="molecule type" value="Genomic_DNA"/>
</dbReference>
<evidence type="ECO:0000313" key="2">
    <source>
        <dbReference type="Proteomes" id="UP000767238"/>
    </source>
</evidence>
<accession>A0A9P8GQS7</accession>
<name>A0A9P8GQS7_AURME</name>
<proteinExistence type="predicted"/>
<protein>
    <submittedName>
        <fullName evidence="1">Uncharacterized protein</fullName>
    </submittedName>
</protein>
<comment type="caution">
    <text evidence="1">The sequence shown here is derived from an EMBL/GenBank/DDBJ whole genome shotgun (WGS) entry which is preliminary data.</text>
</comment>